<protein>
    <submittedName>
        <fullName evidence="1">Uncharacterized protein</fullName>
    </submittedName>
</protein>
<sequence>MAWTEVRRGRTAQARERLLGVLEASRTTDRLVWEIGALSMLAEAELAEHGDHPASRWFAESRRLILGRLWWERASRFAALRDRMSLRALAAEATQAWAATR</sequence>
<evidence type="ECO:0000313" key="2">
    <source>
        <dbReference type="Proteomes" id="UP001157017"/>
    </source>
</evidence>
<accession>A0ABQ6JBR4</accession>
<keyword evidence="2" id="KW-1185">Reference proteome</keyword>
<organism evidence="1 2">
    <name type="scientific">Angustibacter aerolatus</name>
    <dbReference type="NCBI Taxonomy" id="1162965"/>
    <lineage>
        <taxon>Bacteria</taxon>
        <taxon>Bacillati</taxon>
        <taxon>Actinomycetota</taxon>
        <taxon>Actinomycetes</taxon>
        <taxon>Kineosporiales</taxon>
        <taxon>Kineosporiaceae</taxon>
    </lineage>
</organism>
<comment type="caution">
    <text evidence="1">The sequence shown here is derived from an EMBL/GenBank/DDBJ whole genome shotgun (WGS) entry which is preliminary data.</text>
</comment>
<gene>
    <name evidence="1" type="ORF">GCM10025868_08660</name>
</gene>
<proteinExistence type="predicted"/>
<dbReference type="EMBL" id="BSUZ01000001">
    <property type="protein sequence ID" value="GMA85616.1"/>
    <property type="molecule type" value="Genomic_DNA"/>
</dbReference>
<evidence type="ECO:0000313" key="1">
    <source>
        <dbReference type="EMBL" id="GMA85616.1"/>
    </source>
</evidence>
<name>A0ABQ6JBR4_9ACTN</name>
<reference evidence="2" key="1">
    <citation type="journal article" date="2019" name="Int. J. Syst. Evol. Microbiol.">
        <title>The Global Catalogue of Microorganisms (GCM) 10K type strain sequencing project: providing services to taxonomists for standard genome sequencing and annotation.</title>
        <authorList>
            <consortium name="The Broad Institute Genomics Platform"/>
            <consortium name="The Broad Institute Genome Sequencing Center for Infectious Disease"/>
            <person name="Wu L."/>
            <person name="Ma J."/>
        </authorList>
    </citation>
    <scope>NUCLEOTIDE SEQUENCE [LARGE SCALE GENOMIC DNA]</scope>
    <source>
        <strain evidence="2">NBRC 108730</strain>
    </source>
</reference>
<dbReference type="Proteomes" id="UP001157017">
    <property type="component" value="Unassembled WGS sequence"/>
</dbReference>